<feature type="binding site" evidence="5">
    <location>
        <position position="54"/>
    </location>
    <ligand>
        <name>FAD</name>
        <dbReference type="ChEBI" id="CHEBI:57692"/>
    </ligand>
</feature>
<proteinExistence type="inferred from homology"/>
<organism evidence="9 10">
    <name type="scientific">Gordonia polyisoprenivorans</name>
    <dbReference type="NCBI Taxonomy" id="84595"/>
    <lineage>
        <taxon>Bacteria</taxon>
        <taxon>Bacillati</taxon>
        <taxon>Actinomycetota</taxon>
        <taxon>Actinomycetes</taxon>
        <taxon>Mycobacteriales</taxon>
        <taxon>Gordoniaceae</taxon>
        <taxon>Gordonia</taxon>
    </lineage>
</organism>
<gene>
    <name evidence="9" type="ORF">HGA05_07320</name>
</gene>
<dbReference type="RefSeq" id="WP_006373009.1">
    <property type="nucleotide sequence ID" value="NZ_CP085887.1"/>
</dbReference>
<name>A0A846WIM5_9ACTN</name>
<dbReference type="SUPFAM" id="SSF51905">
    <property type="entry name" value="FAD/NAD(P)-binding domain"/>
    <property type="match status" value="1"/>
</dbReference>
<evidence type="ECO:0000256" key="2">
    <source>
        <dbReference type="ARBA" id="ARBA00022630"/>
    </source>
</evidence>
<comment type="similarity">
    <text evidence="1">Belongs to the class-I pyridine nucleotide-disulfide oxidoreductase family.</text>
</comment>
<dbReference type="InterPro" id="IPR016156">
    <property type="entry name" value="FAD/NAD-linked_Rdtase_dimer_sf"/>
</dbReference>
<dbReference type="InterPro" id="IPR036188">
    <property type="entry name" value="FAD/NAD-bd_sf"/>
</dbReference>
<keyword evidence="3 5" id="KW-0274">FAD</keyword>
<sequence length="485" mass="51279">MSTTATYDVLVIGGGPAGENAADYAIRGSDRTAAIIDHELVGGECSYWACMPSKALLGAGAALDGAAGLPGARPSLASMSPDRGALFAWRDDFTSHRDDASQVQWARSAGIDVIRGHARLVGDREVEVSGAEGTRRLRARRAVVLATGSTATIPPIPGLAAALPWTSRDATNMLDVPRRVAILGGGVVACEAATWLTDLGAAVTLLVRGDRLLANAEPFAGQRVADALSERGVDVRLRATLAEVDRDDARDTGYGRRHGGPVRVRIAGRDGAVTDEIEVDEIIVAAGRTPATTDLGLEVLGIDPHQPLDVDDHLTVGEHSWLYAVGDVNSRAPLTHMGKYQARVAGEVIAARADGTDLVDPRYRASADHGAVPQVVFTRPQVGSVGLTERAAREAGIDVQISALDIAVAGSSLERDNYRGHAQLVIDRSRDLLVGVTFVGPEVAELLHSATVAVVGRVRLQQLWHAVPSYPTVSEVWLRLLEQVH</sequence>
<evidence type="ECO:0000259" key="7">
    <source>
        <dbReference type="Pfam" id="PF02852"/>
    </source>
</evidence>
<dbReference type="Gene3D" id="3.30.390.30">
    <property type="match status" value="1"/>
</dbReference>
<evidence type="ECO:0000256" key="5">
    <source>
        <dbReference type="PIRSR" id="PIRSR000350-3"/>
    </source>
</evidence>
<evidence type="ECO:0000256" key="6">
    <source>
        <dbReference type="PIRSR" id="PIRSR000350-4"/>
    </source>
</evidence>
<dbReference type="PANTHER" id="PTHR22912">
    <property type="entry name" value="DISULFIDE OXIDOREDUCTASE"/>
    <property type="match status" value="1"/>
</dbReference>
<dbReference type="InterPro" id="IPR050151">
    <property type="entry name" value="Class-I_Pyr_Nuc-Dis_Oxidored"/>
</dbReference>
<evidence type="ECO:0000313" key="10">
    <source>
        <dbReference type="Proteomes" id="UP000563898"/>
    </source>
</evidence>
<evidence type="ECO:0000256" key="3">
    <source>
        <dbReference type="ARBA" id="ARBA00022827"/>
    </source>
</evidence>
<protein>
    <submittedName>
        <fullName evidence="9">NAD(P)/FAD-dependent oxidoreductase</fullName>
    </submittedName>
</protein>
<feature type="binding site" evidence="5">
    <location>
        <begin position="184"/>
        <end position="191"/>
    </location>
    <ligand>
        <name>NAD(+)</name>
        <dbReference type="ChEBI" id="CHEBI:57540"/>
    </ligand>
</feature>
<feature type="binding site" evidence="5">
    <location>
        <begin position="147"/>
        <end position="149"/>
    </location>
    <ligand>
        <name>FAD</name>
        <dbReference type="ChEBI" id="CHEBI:57692"/>
    </ligand>
</feature>
<dbReference type="PIRSF" id="PIRSF000350">
    <property type="entry name" value="Mercury_reductase_MerA"/>
    <property type="match status" value="1"/>
</dbReference>
<comment type="cofactor">
    <cofactor evidence="5">
        <name>FAD</name>
        <dbReference type="ChEBI" id="CHEBI:57692"/>
    </cofactor>
    <text evidence="5">Binds 1 FAD per subunit.</text>
</comment>
<dbReference type="GeneID" id="90158533"/>
<dbReference type="EMBL" id="JAAXPC010000003">
    <property type="protein sequence ID" value="NKY01378.1"/>
    <property type="molecule type" value="Genomic_DNA"/>
</dbReference>
<dbReference type="SUPFAM" id="SSF55424">
    <property type="entry name" value="FAD/NAD-linked reductases, dimerisation (C-terminal) domain"/>
    <property type="match status" value="1"/>
</dbReference>
<accession>A0A846WIM5</accession>
<dbReference type="Gene3D" id="3.50.50.60">
    <property type="entry name" value="FAD/NAD(P)-binding domain"/>
    <property type="match status" value="2"/>
</dbReference>
<keyword evidence="2" id="KW-0285">Flavoprotein</keyword>
<comment type="caution">
    <text evidence="9">The sequence shown here is derived from an EMBL/GenBank/DDBJ whole genome shotgun (WGS) entry which is preliminary data.</text>
</comment>
<dbReference type="GO" id="GO:0006103">
    <property type="term" value="P:2-oxoglutarate metabolic process"/>
    <property type="evidence" value="ECO:0007669"/>
    <property type="project" value="TreeGrafter"/>
</dbReference>
<evidence type="ECO:0000313" key="9">
    <source>
        <dbReference type="EMBL" id="NKY01378.1"/>
    </source>
</evidence>
<evidence type="ECO:0000256" key="4">
    <source>
        <dbReference type="ARBA" id="ARBA00023027"/>
    </source>
</evidence>
<dbReference type="GO" id="GO:0050660">
    <property type="term" value="F:flavin adenine dinucleotide binding"/>
    <property type="evidence" value="ECO:0007669"/>
    <property type="project" value="TreeGrafter"/>
</dbReference>
<dbReference type="OMA" id="GTCINWG"/>
<feature type="binding site" evidence="5">
    <location>
        <position position="327"/>
    </location>
    <ligand>
        <name>FAD</name>
        <dbReference type="ChEBI" id="CHEBI:57692"/>
    </ligand>
</feature>
<dbReference type="Proteomes" id="UP000563898">
    <property type="component" value="Unassembled WGS sequence"/>
</dbReference>
<evidence type="ECO:0000256" key="1">
    <source>
        <dbReference type="ARBA" id="ARBA00007532"/>
    </source>
</evidence>
<keyword evidence="5" id="KW-0547">Nucleotide-binding</keyword>
<dbReference type="Pfam" id="PF02852">
    <property type="entry name" value="Pyr_redox_dim"/>
    <property type="match status" value="1"/>
</dbReference>
<reference evidence="9 10" key="1">
    <citation type="submission" date="2020-04" db="EMBL/GenBank/DDBJ databases">
        <title>MicrobeNet Type strains.</title>
        <authorList>
            <person name="Nicholson A.C."/>
        </authorList>
    </citation>
    <scope>NUCLEOTIDE SEQUENCE [LARGE SCALE GENOMIC DNA]</scope>
    <source>
        <strain evidence="9 10">ATCC BAA-14</strain>
    </source>
</reference>
<dbReference type="PRINTS" id="PR00411">
    <property type="entry name" value="PNDRDTASEI"/>
</dbReference>
<feature type="domain" description="Pyridine nucleotide-disulphide oxidoreductase dimerisation" evidence="7">
    <location>
        <begin position="372"/>
        <end position="477"/>
    </location>
</feature>
<dbReference type="InterPro" id="IPR023753">
    <property type="entry name" value="FAD/NAD-binding_dom"/>
</dbReference>
<keyword evidence="4 5" id="KW-0520">NAD</keyword>
<dbReference type="PRINTS" id="PR00368">
    <property type="entry name" value="FADPNR"/>
</dbReference>
<dbReference type="PANTHER" id="PTHR22912:SF151">
    <property type="entry name" value="DIHYDROLIPOYL DEHYDROGENASE, MITOCHONDRIAL"/>
    <property type="match status" value="1"/>
</dbReference>
<dbReference type="InterPro" id="IPR004099">
    <property type="entry name" value="Pyr_nucl-diS_OxRdtase_dimer"/>
</dbReference>
<dbReference type="AlphaFoldDB" id="A0A846WIM5"/>
<dbReference type="GO" id="GO:0004148">
    <property type="term" value="F:dihydrolipoyl dehydrogenase (NADH) activity"/>
    <property type="evidence" value="ECO:0007669"/>
    <property type="project" value="TreeGrafter"/>
</dbReference>
<dbReference type="Pfam" id="PF07992">
    <property type="entry name" value="Pyr_redox_2"/>
    <property type="match status" value="1"/>
</dbReference>
<evidence type="ECO:0000259" key="8">
    <source>
        <dbReference type="Pfam" id="PF07992"/>
    </source>
</evidence>
<feature type="disulfide bond" description="Redox-active" evidence="6">
    <location>
        <begin position="45"/>
        <end position="50"/>
    </location>
</feature>
<dbReference type="InterPro" id="IPR001100">
    <property type="entry name" value="Pyr_nuc-diS_OxRdtase"/>
</dbReference>
<feature type="domain" description="FAD/NAD(P)-binding" evidence="8">
    <location>
        <begin position="7"/>
        <end position="338"/>
    </location>
</feature>
<feature type="binding site" evidence="5">
    <location>
        <position position="287"/>
    </location>
    <ligand>
        <name>NAD(+)</name>
        <dbReference type="ChEBI" id="CHEBI:57540"/>
    </ligand>
</feature>